<feature type="active site" description="Proton acceptor" evidence="3">
    <location>
        <position position="106"/>
    </location>
</feature>
<dbReference type="SUPFAM" id="SSF75445">
    <property type="entry name" value="D-ribose-5-phosphate isomerase (RpiA), lid domain"/>
    <property type="match status" value="1"/>
</dbReference>
<dbReference type="InterPro" id="IPR037171">
    <property type="entry name" value="NagB/RpiA_transferase-like"/>
</dbReference>
<dbReference type="PANTHER" id="PTHR11934:SF0">
    <property type="entry name" value="RIBOSE-5-PHOSPHATE ISOMERASE"/>
    <property type="match status" value="1"/>
</dbReference>
<dbReference type="RefSeq" id="WP_135108551.1">
    <property type="nucleotide sequence ID" value="NZ_SRHY01000002.1"/>
</dbReference>
<keyword evidence="5" id="KW-1185">Reference proteome</keyword>
<dbReference type="EC" id="5.3.1.6" evidence="3"/>
<comment type="catalytic activity">
    <reaction evidence="1 3">
        <text>aldehydo-D-ribose 5-phosphate = D-ribulose 5-phosphate</text>
        <dbReference type="Rhea" id="RHEA:14657"/>
        <dbReference type="ChEBI" id="CHEBI:58121"/>
        <dbReference type="ChEBI" id="CHEBI:58273"/>
        <dbReference type="EC" id="5.3.1.6"/>
    </reaction>
</comment>
<dbReference type="InterPro" id="IPR004788">
    <property type="entry name" value="Ribose5P_isomerase_type_A"/>
</dbReference>
<dbReference type="GO" id="GO:0004751">
    <property type="term" value="F:ribose-5-phosphate isomerase activity"/>
    <property type="evidence" value="ECO:0007669"/>
    <property type="project" value="UniProtKB-UniRule"/>
</dbReference>
<evidence type="ECO:0000256" key="3">
    <source>
        <dbReference type="HAMAP-Rule" id="MF_00170"/>
    </source>
</evidence>
<evidence type="ECO:0000256" key="2">
    <source>
        <dbReference type="ARBA" id="ARBA00023235"/>
    </source>
</evidence>
<comment type="function">
    <text evidence="3">Catalyzes the reversible conversion of ribose-5-phosphate to ribulose 5-phosphate.</text>
</comment>
<comment type="caution">
    <text evidence="4">The sequence shown here is derived from an EMBL/GenBank/DDBJ whole genome shotgun (WGS) entry which is preliminary data.</text>
</comment>
<organism evidence="4 5">
    <name type="scientific">Lentibacillus salicampi</name>
    <dbReference type="NCBI Taxonomy" id="175306"/>
    <lineage>
        <taxon>Bacteria</taxon>
        <taxon>Bacillati</taxon>
        <taxon>Bacillota</taxon>
        <taxon>Bacilli</taxon>
        <taxon>Bacillales</taxon>
        <taxon>Bacillaceae</taxon>
        <taxon>Lentibacillus</taxon>
    </lineage>
</organism>
<dbReference type="Proteomes" id="UP000298484">
    <property type="component" value="Unassembled WGS sequence"/>
</dbReference>
<dbReference type="OrthoDB" id="5870696at2"/>
<name>A0A4Y9AEI5_9BACI</name>
<dbReference type="UniPathway" id="UPA00115">
    <property type="reaction ID" value="UER00412"/>
</dbReference>
<dbReference type="AlphaFoldDB" id="A0A4Y9AEI5"/>
<dbReference type="Gene3D" id="3.30.70.260">
    <property type="match status" value="1"/>
</dbReference>
<dbReference type="SUPFAM" id="SSF100950">
    <property type="entry name" value="NagB/RpiA/CoA transferase-like"/>
    <property type="match status" value="1"/>
</dbReference>
<proteinExistence type="inferred from homology"/>
<dbReference type="CDD" id="cd01398">
    <property type="entry name" value="RPI_A"/>
    <property type="match status" value="1"/>
</dbReference>
<dbReference type="GO" id="GO:0009052">
    <property type="term" value="P:pentose-phosphate shunt, non-oxidative branch"/>
    <property type="evidence" value="ECO:0007669"/>
    <property type="project" value="UniProtKB-UniRule"/>
</dbReference>
<comment type="pathway">
    <text evidence="3">Carbohydrate degradation; pentose phosphate pathway; D-ribose 5-phosphate from D-ribulose 5-phosphate (non-oxidative stage): step 1/1.</text>
</comment>
<dbReference type="HAMAP" id="MF_00170">
    <property type="entry name" value="Rib_5P_isom_A"/>
    <property type="match status" value="1"/>
</dbReference>
<dbReference type="GO" id="GO:0006014">
    <property type="term" value="P:D-ribose metabolic process"/>
    <property type="evidence" value="ECO:0007669"/>
    <property type="project" value="TreeGrafter"/>
</dbReference>
<dbReference type="EMBL" id="SRHY01000002">
    <property type="protein sequence ID" value="TFJ94236.1"/>
    <property type="molecule type" value="Genomic_DNA"/>
</dbReference>
<dbReference type="NCBIfam" id="TIGR00021">
    <property type="entry name" value="rpiA"/>
    <property type="match status" value="1"/>
</dbReference>
<evidence type="ECO:0000313" key="5">
    <source>
        <dbReference type="Proteomes" id="UP000298484"/>
    </source>
</evidence>
<dbReference type="Gene3D" id="3.40.50.1360">
    <property type="match status" value="1"/>
</dbReference>
<comment type="similarity">
    <text evidence="3">Belongs to the ribose 5-phosphate isomerase family.</text>
</comment>
<sequence length="226" mass="24489">MSEQDDAKKLAGEASVEHIEDGMTIGLGSGSTVYWMIRKIGECVQDGLEVKGIPSSRQTKEWANKFGVPLTDFAHVQKLDIAIDGADEVDPQWNLIKGGGGALVREKIIAAAARKFVVIVDESKLVTRLGAFKLPVEILPFGWETTAGRIAELGGETVLRLVGDDVFVSDNGNYIVDCRFGGIDDPETLHQQLKQLTGVVETGLFTEMVDEVIAGYKDQAKPVSKD</sequence>
<dbReference type="PANTHER" id="PTHR11934">
    <property type="entry name" value="RIBOSE-5-PHOSPHATE ISOMERASE"/>
    <property type="match status" value="1"/>
</dbReference>
<keyword evidence="2 3" id="KW-0413">Isomerase</keyword>
<dbReference type="Pfam" id="PF06026">
    <property type="entry name" value="Rib_5-P_isom_A"/>
    <property type="match status" value="1"/>
</dbReference>
<feature type="binding site" evidence="3">
    <location>
        <begin position="29"/>
        <end position="32"/>
    </location>
    <ligand>
        <name>substrate</name>
    </ligand>
</feature>
<reference evidence="4 5" key="1">
    <citation type="submission" date="2019-03" db="EMBL/GenBank/DDBJ databases">
        <title>Genome sequence of Lentibacillus salicampi ATCC BAA-719.</title>
        <authorList>
            <person name="Maclea K.S."/>
            <person name="Simoes Junior M."/>
        </authorList>
    </citation>
    <scope>NUCLEOTIDE SEQUENCE [LARGE SCALE GENOMIC DNA]</scope>
    <source>
        <strain evidence="4 5">ATCC BAA-719</strain>
    </source>
</reference>
<dbReference type="GO" id="GO:0005829">
    <property type="term" value="C:cytosol"/>
    <property type="evidence" value="ECO:0007669"/>
    <property type="project" value="TreeGrafter"/>
</dbReference>
<dbReference type="FunFam" id="3.40.50.1360:FF:000001">
    <property type="entry name" value="Ribose-5-phosphate isomerase A"/>
    <property type="match status" value="1"/>
</dbReference>
<feature type="binding site" evidence="3">
    <location>
        <position position="124"/>
    </location>
    <ligand>
        <name>substrate</name>
    </ligand>
</feature>
<evidence type="ECO:0000313" key="4">
    <source>
        <dbReference type="EMBL" id="TFJ94236.1"/>
    </source>
</evidence>
<comment type="subunit">
    <text evidence="3">Homodimer.</text>
</comment>
<feature type="binding site" evidence="3">
    <location>
        <begin position="97"/>
        <end position="100"/>
    </location>
    <ligand>
        <name>substrate</name>
    </ligand>
</feature>
<evidence type="ECO:0000256" key="1">
    <source>
        <dbReference type="ARBA" id="ARBA00001713"/>
    </source>
</evidence>
<dbReference type="InterPro" id="IPR020672">
    <property type="entry name" value="Ribose5P_isomerase_typA_subgr"/>
</dbReference>
<feature type="binding site" evidence="3">
    <location>
        <begin position="84"/>
        <end position="87"/>
    </location>
    <ligand>
        <name>substrate</name>
    </ligand>
</feature>
<accession>A0A4Y9AEI5</accession>
<dbReference type="NCBIfam" id="NF001924">
    <property type="entry name" value="PRK00702.1"/>
    <property type="match status" value="1"/>
</dbReference>
<protein>
    <recommendedName>
        <fullName evidence="3">Ribose-5-phosphate isomerase A</fullName>
        <ecNumber evidence="3">5.3.1.6</ecNumber>
    </recommendedName>
    <alternativeName>
        <fullName evidence="3">Phosphoriboisomerase A</fullName>
        <shortName evidence="3">PRI</shortName>
    </alternativeName>
</protein>
<gene>
    <name evidence="3 4" type="primary">rpiA</name>
    <name evidence="4" type="ORF">E4U82_02980</name>
</gene>